<organism evidence="2 3">
    <name type="scientific">Pedococcus badiiscoriae</name>
    <dbReference type="NCBI Taxonomy" id="642776"/>
    <lineage>
        <taxon>Bacteria</taxon>
        <taxon>Bacillati</taxon>
        <taxon>Actinomycetota</taxon>
        <taxon>Actinomycetes</taxon>
        <taxon>Micrococcales</taxon>
        <taxon>Intrasporangiaceae</taxon>
        <taxon>Pedococcus</taxon>
    </lineage>
</organism>
<feature type="domain" description="AB hydrolase-1" evidence="1">
    <location>
        <begin position="121"/>
        <end position="379"/>
    </location>
</feature>
<evidence type="ECO:0000259" key="1">
    <source>
        <dbReference type="Pfam" id="PF12697"/>
    </source>
</evidence>
<name>A0A852WKN9_9MICO</name>
<evidence type="ECO:0000313" key="3">
    <source>
        <dbReference type="Proteomes" id="UP000573599"/>
    </source>
</evidence>
<protein>
    <submittedName>
        <fullName evidence="2">Pimeloyl-ACP methyl ester carboxylesterase</fullName>
    </submittedName>
</protein>
<dbReference type="Gene3D" id="3.40.50.1820">
    <property type="entry name" value="alpha/beta hydrolase"/>
    <property type="match status" value="1"/>
</dbReference>
<dbReference type="AlphaFoldDB" id="A0A852WKN9"/>
<accession>A0A852WKN9</accession>
<dbReference type="InterPro" id="IPR029058">
    <property type="entry name" value="AB_hydrolase_fold"/>
</dbReference>
<dbReference type="PANTHER" id="PTHR43433">
    <property type="entry name" value="HYDROLASE, ALPHA/BETA FOLD FAMILY PROTEIN"/>
    <property type="match status" value="1"/>
</dbReference>
<dbReference type="InterPro" id="IPR000073">
    <property type="entry name" value="AB_hydrolase_1"/>
</dbReference>
<dbReference type="EMBL" id="JACCAB010000001">
    <property type="protein sequence ID" value="NYG06785.1"/>
    <property type="molecule type" value="Genomic_DNA"/>
</dbReference>
<reference evidence="2 3" key="1">
    <citation type="submission" date="2020-07" db="EMBL/GenBank/DDBJ databases">
        <title>Sequencing the genomes of 1000 actinobacteria strains.</title>
        <authorList>
            <person name="Klenk H.-P."/>
        </authorList>
    </citation>
    <scope>NUCLEOTIDE SEQUENCE [LARGE SCALE GENOMIC DNA]</scope>
    <source>
        <strain evidence="2 3">DSM 23987</strain>
    </source>
</reference>
<comment type="caution">
    <text evidence="2">The sequence shown here is derived from an EMBL/GenBank/DDBJ whole genome shotgun (WGS) entry which is preliminary data.</text>
</comment>
<dbReference type="PANTHER" id="PTHR43433:SF4">
    <property type="entry name" value="NON-HEME CHLOROPEROXIDASE-RELATED"/>
    <property type="match status" value="1"/>
</dbReference>
<proteinExistence type="predicted"/>
<dbReference type="InterPro" id="IPR050471">
    <property type="entry name" value="AB_hydrolase"/>
</dbReference>
<keyword evidence="3" id="KW-1185">Reference proteome</keyword>
<dbReference type="GO" id="GO:0003824">
    <property type="term" value="F:catalytic activity"/>
    <property type="evidence" value="ECO:0007669"/>
    <property type="project" value="UniProtKB-ARBA"/>
</dbReference>
<evidence type="ECO:0000313" key="2">
    <source>
        <dbReference type="EMBL" id="NYG06785.1"/>
    </source>
</evidence>
<dbReference type="Pfam" id="PF12697">
    <property type="entry name" value="Abhydrolase_6"/>
    <property type="match status" value="1"/>
</dbReference>
<sequence>MSSVLPPGAGAPTFEQRLRRRERLLGALLGAEQDPRDAASGLDFIVVPDVARYGAVRALVGPRTPVLVLVESAEDGAVARAAGADGLVAAEVVQDSAGDVEVVLSRTGRGRLVTSPQAARAAFASGAEVVAYDLPAMLAAVFAGLTEGRPSGALASGREPLVLLSGMLCDANLWDGLAARISDVVLPWPCRIDLDDSVAEMAASVLAEAPPRFALGGHSLGAIVALEVMRQAPERVTSLLLVNASPRGPSQLQQDTWARWRQRATDGELEQIARELAPALLGPAAREDPATVQAVVSMADAVGVEGFLRQLAAQSTRPDSRASLGAIAVPVLVVSGELDDTCPPALQQELADGCEGSVLVTLHGGHMLPLEDPDSLADAVRAWLPRASA</sequence>
<dbReference type="Proteomes" id="UP000573599">
    <property type="component" value="Unassembled WGS sequence"/>
</dbReference>
<dbReference type="RefSeq" id="WP_179421216.1">
    <property type="nucleotide sequence ID" value="NZ_JACCAB010000001.1"/>
</dbReference>
<dbReference type="SUPFAM" id="SSF53474">
    <property type="entry name" value="alpha/beta-Hydrolases"/>
    <property type="match status" value="1"/>
</dbReference>
<gene>
    <name evidence="2" type="ORF">BJ986_001272</name>
</gene>